<dbReference type="AlphaFoldDB" id="A0A6J5UTF5"/>
<evidence type="ECO:0000256" key="1">
    <source>
        <dbReference type="SAM" id="MobiDB-lite"/>
    </source>
</evidence>
<proteinExistence type="predicted"/>
<reference evidence="2 3" key="1">
    <citation type="submission" date="2020-05" db="EMBL/GenBank/DDBJ databases">
        <authorList>
            <person name="Campoy J."/>
            <person name="Schneeberger K."/>
            <person name="Spophaly S."/>
        </authorList>
    </citation>
    <scope>NUCLEOTIDE SEQUENCE [LARGE SCALE GENOMIC DNA]</scope>
    <source>
        <strain evidence="2">PruArmRojPasFocal</strain>
    </source>
</reference>
<protein>
    <submittedName>
        <fullName evidence="2">Uncharacterized protein</fullName>
    </submittedName>
</protein>
<gene>
    <name evidence="2" type="ORF">CURHAP_LOCUS26819</name>
</gene>
<feature type="region of interest" description="Disordered" evidence="1">
    <location>
        <begin position="1"/>
        <end position="20"/>
    </location>
</feature>
<evidence type="ECO:0000313" key="2">
    <source>
        <dbReference type="EMBL" id="CAB4277258.1"/>
    </source>
</evidence>
<evidence type="ECO:0000313" key="3">
    <source>
        <dbReference type="Proteomes" id="UP000507222"/>
    </source>
</evidence>
<sequence>MLDREKQAKKQQDAEYEGARGRANNQLKSYRLQYKALNHALASDIDCIYSRRLRQILRSTKKHRESFLLDLRKAKQKSAPMTLVLVKAMKV</sequence>
<accession>A0A6J5UTF5</accession>
<name>A0A6J5UTF5_PRUAR</name>
<organism evidence="2 3">
    <name type="scientific">Prunus armeniaca</name>
    <name type="common">Apricot</name>
    <name type="synonym">Armeniaca vulgaris</name>
    <dbReference type="NCBI Taxonomy" id="36596"/>
    <lineage>
        <taxon>Eukaryota</taxon>
        <taxon>Viridiplantae</taxon>
        <taxon>Streptophyta</taxon>
        <taxon>Embryophyta</taxon>
        <taxon>Tracheophyta</taxon>
        <taxon>Spermatophyta</taxon>
        <taxon>Magnoliopsida</taxon>
        <taxon>eudicotyledons</taxon>
        <taxon>Gunneridae</taxon>
        <taxon>Pentapetalae</taxon>
        <taxon>rosids</taxon>
        <taxon>fabids</taxon>
        <taxon>Rosales</taxon>
        <taxon>Rosaceae</taxon>
        <taxon>Amygdaloideae</taxon>
        <taxon>Amygdaleae</taxon>
        <taxon>Prunus</taxon>
    </lineage>
</organism>
<dbReference type="EMBL" id="CAEKDK010000004">
    <property type="protein sequence ID" value="CAB4277258.1"/>
    <property type="molecule type" value="Genomic_DNA"/>
</dbReference>
<dbReference type="Proteomes" id="UP000507222">
    <property type="component" value="Unassembled WGS sequence"/>
</dbReference>